<dbReference type="CDD" id="cd04301">
    <property type="entry name" value="NAT_SF"/>
    <property type="match status" value="1"/>
</dbReference>
<dbReference type="GO" id="GO:0005634">
    <property type="term" value="C:nucleus"/>
    <property type="evidence" value="ECO:0007669"/>
    <property type="project" value="UniProtKB-SubCell"/>
</dbReference>
<reference evidence="16" key="2">
    <citation type="submission" date="2025-09" db="UniProtKB">
        <authorList>
            <consortium name="Ensembl"/>
        </authorList>
    </citation>
    <scope>IDENTIFICATION</scope>
</reference>
<dbReference type="GO" id="GO:0051302">
    <property type="term" value="P:regulation of cell division"/>
    <property type="evidence" value="ECO:0007669"/>
    <property type="project" value="UniProtKB-ARBA"/>
</dbReference>
<comment type="subunit">
    <text evidence="8">Interacts with the LIM 1 domain of CSRP2. Component of the ADA2A-containing complex (ATAC), composed of CSRP2BP, KAT2A, TADA2L, TADA3L, ZZ3, MBIP, WDR5, YEATS2, CCDC101 and DR1. In the complex, it probably interacts directly with KAT2A, MBIP and WDR5.</text>
</comment>
<dbReference type="GO" id="GO:0005737">
    <property type="term" value="C:cytoplasm"/>
    <property type="evidence" value="ECO:0007669"/>
    <property type="project" value="UniProtKB-SubCell"/>
</dbReference>
<dbReference type="Ensembl" id="ENSCCRT00000018366.2">
    <property type="protein sequence ID" value="ENSCCRP00000016838.2"/>
    <property type="gene ID" value="ENSCCRG00000009365.2"/>
</dbReference>
<evidence type="ECO:0000256" key="14">
    <source>
        <dbReference type="SAM" id="SignalP"/>
    </source>
</evidence>
<dbReference type="PANTHER" id="PTHR20916">
    <property type="entry name" value="CYSTEINE AND GLYCINE-RICH PROTEIN 2 BINDING PROTEIN"/>
    <property type="match status" value="1"/>
</dbReference>
<feature type="chain" id="PRO_5039904605" description="Cysteine-rich protein 2-binding protein" evidence="14">
    <location>
        <begin position="23"/>
        <end position="819"/>
    </location>
</feature>
<dbReference type="InterPro" id="IPR031568">
    <property type="entry name" value="Pet117"/>
</dbReference>
<dbReference type="Pfam" id="PF15786">
    <property type="entry name" value="PET117"/>
    <property type="match status" value="1"/>
</dbReference>
<evidence type="ECO:0000256" key="10">
    <source>
        <dbReference type="ARBA" id="ARBA00077405"/>
    </source>
</evidence>
<dbReference type="Pfam" id="PF00583">
    <property type="entry name" value="Acetyltransf_1"/>
    <property type="match status" value="1"/>
</dbReference>
<dbReference type="FunFam" id="3.90.980.20:FF:000004">
    <property type="entry name" value="Cysteine-rich protein 2-binding protein-like"/>
    <property type="match status" value="1"/>
</dbReference>
<feature type="region of interest" description="Disordered" evidence="13">
    <location>
        <begin position="348"/>
        <end position="380"/>
    </location>
</feature>
<accession>A0A8C1AE91</accession>
<evidence type="ECO:0000256" key="11">
    <source>
        <dbReference type="ARBA" id="ARBA00079321"/>
    </source>
</evidence>
<evidence type="ECO:0000256" key="9">
    <source>
        <dbReference type="ARBA" id="ARBA00068048"/>
    </source>
</evidence>
<keyword evidence="14" id="KW-0732">Signal</keyword>
<dbReference type="InterPro" id="IPR000182">
    <property type="entry name" value="GNAT_dom"/>
</dbReference>
<feature type="signal peptide" evidence="14">
    <location>
        <begin position="1"/>
        <end position="22"/>
    </location>
</feature>
<dbReference type="GO" id="GO:0140672">
    <property type="term" value="C:ATAC complex"/>
    <property type="evidence" value="ECO:0007669"/>
    <property type="project" value="UniProtKB-ARBA"/>
</dbReference>
<feature type="compositionally biased region" description="Basic and acidic residues" evidence="13">
    <location>
        <begin position="292"/>
        <end position="310"/>
    </location>
</feature>
<evidence type="ECO:0000256" key="6">
    <source>
        <dbReference type="ARBA" id="ARBA00023242"/>
    </source>
</evidence>
<name>A0A8C1AE91_CYPCA</name>
<organism evidence="16 17">
    <name type="scientific">Cyprinus carpio carpio</name>
    <dbReference type="NCBI Taxonomy" id="630221"/>
    <lineage>
        <taxon>Eukaryota</taxon>
        <taxon>Metazoa</taxon>
        <taxon>Chordata</taxon>
        <taxon>Craniata</taxon>
        <taxon>Vertebrata</taxon>
        <taxon>Euteleostomi</taxon>
        <taxon>Actinopterygii</taxon>
        <taxon>Neopterygii</taxon>
        <taxon>Teleostei</taxon>
        <taxon>Ostariophysi</taxon>
        <taxon>Cypriniformes</taxon>
        <taxon>Cyprinidae</taxon>
        <taxon>Cyprininae</taxon>
        <taxon>Cyprinus</taxon>
    </lineage>
</organism>
<dbReference type="GeneTree" id="ENSGT00390000001146"/>
<dbReference type="InterPro" id="IPR016181">
    <property type="entry name" value="Acyl_CoA_acyltransferase"/>
</dbReference>
<dbReference type="FunFam" id="3.40.630.30:FF:000013">
    <property type="entry name" value="cysteine-rich protein 2-binding protein-like"/>
    <property type="match status" value="1"/>
</dbReference>
<dbReference type="SUPFAM" id="SSF55729">
    <property type="entry name" value="Acyl-CoA N-acyltransferases (Nat)"/>
    <property type="match status" value="1"/>
</dbReference>
<keyword evidence="3" id="KW-0963">Cytoplasm</keyword>
<evidence type="ECO:0000256" key="12">
    <source>
        <dbReference type="ARBA" id="ARBA00079746"/>
    </source>
</evidence>
<evidence type="ECO:0000256" key="7">
    <source>
        <dbReference type="ARBA" id="ARBA00053435"/>
    </source>
</evidence>
<evidence type="ECO:0000256" key="5">
    <source>
        <dbReference type="ARBA" id="ARBA00022990"/>
    </source>
</evidence>
<dbReference type="Gene3D" id="3.90.980.20">
    <property type="match status" value="1"/>
</dbReference>
<feature type="compositionally biased region" description="Low complexity" evidence="13">
    <location>
        <begin position="348"/>
        <end position="358"/>
    </location>
</feature>
<keyword evidence="5" id="KW-0007">Acetylation</keyword>
<comment type="function">
    <text evidence="7">Component of the ATAC complex, a complex with histone acetyltransferase activity on histones H3 and H4. May function as a scaffold for the ATAC complex to promote ATAC complex stability. Has also weak histone acetyltransferase activity toward histone H4. Required for the normal progression through G1 and G2/M phases of the cell cycle.</text>
</comment>
<dbReference type="AlphaFoldDB" id="A0A8C1AE91"/>
<evidence type="ECO:0000259" key="15">
    <source>
        <dbReference type="PROSITE" id="PS51186"/>
    </source>
</evidence>
<dbReference type="Gene3D" id="3.40.630.30">
    <property type="match status" value="1"/>
</dbReference>
<keyword evidence="17" id="KW-1185">Reference proteome</keyword>
<dbReference type="OMA" id="PRRNWPW"/>
<evidence type="ECO:0000313" key="17">
    <source>
        <dbReference type="Proteomes" id="UP001108240"/>
    </source>
</evidence>
<evidence type="ECO:0000313" key="16">
    <source>
        <dbReference type="Ensembl" id="ENSCCRP00000016838.2"/>
    </source>
</evidence>
<evidence type="ECO:0000256" key="2">
    <source>
        <dbReference type="ARBA" id="ARBA00004496"/>
    </source>
</evidence>
<dbReference type="GO" id="GO:0004402">
    <property type="term" value="F:histone acetyltransferase activity"/>
    <property type="evidence" value="ECO:0007669"/>
    <property type="project" value="TreeGrafter"/>
</dbReference>
<evidence type="ECO:0000256" key="8">
    <source>
        <dbReference type="ARBA" id="ARBA00064759"/>
    </source>
</evidence>
<reference evidence="16" key="1">
    <citation type="submission" date="2025-08" db="UniProtKB">
        <authorList>
            <consortium name="Ensembl"/>
        </authorList>
    </citation>
    <scope>IDENTIFICATION</scope>
</reference>
<dbReference type="Proteomes" id="UP001108240">
    <property type="component" value="Unplaced"/>
</dbReference>
<sequence>MSKASKVVLGVSVVLTISTVAGVHIKQNWDRQIMDSGEKRGLAAQDEETMCTSASEGLEEGEVEGETLLIVESEDQASVDLSHDQSGDSLNSDVGEDGEGSWNEDMSFYCDKCHKWIPAGQLRGEQPSYLKGDNFFKFTCSDCAEDRKESFERMRLTWQQVVMLAMYNLSLEGTGRQGYFRWKEDICAFISRHWTFLLGSRKKTSTWWSTVAGCLSVGSPTFFRSGAQEFGEPGWWKLVQNRPPTLRPEGEKSSAASLKAKAVSKPSLDPIITVEGLRKRGSRNPVENAMQLKEKRSRTQEAKEIRRAQKEAAGFLDRSASSTPVKLGNRVRRSEPYLEKGEVIDFSSLSSSDRTPLTSPSPSPSPDFSAPGTPASHSATPSLLSEADLIPDVMPPQALFHDDEELDGEGVIDPGMEYIPPPSMPLATGTIMVRKKIRPAELIKQELESEDEERGRDGEEDEGQDEGLLPAGRGRGIERRKVLQDKGEGCVSLPTPRYTFISLYEERMLLHRLEACPQALAVTPQAKRLHRKLLVRQAKRERGLPLLDVDQAVSATLSLVGGVYGAQGGLASHRRSEEEKYRTTSKDLRILDRFQSTVTVRKGFYQHTVSFWHRLMGSDACMDQTIKSPYTSRVLKPYIRRDYESRPLKLRLLSEIRAYPHKKDPNWAAEPDAPIDYCYVRPNHIPSVNSMCQDIFWPGIDLSECLQYPDFSVVVLYKKVVIGFGFMVPDVKYNEAYISFLLVHPEWRRAGIATFMIYHLIQTCMGKDVTLHVSASNPAMLLYQKFGFKTEEYILDFYDKYYPVDSKECRHAFFLRLRR</sequence>
<feature type="domain" description="N-acetyltransferase" evidence="15">
    <location>
        <begin position="675"/>
        <end position="819"/>
    </location>
</feature>
<proteinExistence type="predicted"/>
<keyword evidence="4" id="KW-0597">Phosphoprotein</keyword>
<evidence type="ECO:0000256" key="1">
    <source>
        <dbReference type="ARBA" id="ARBA00004123"/>
    </source>
</evidence>
<dbReference type="PANTHER" id="PTHR20916:SF26">
    <property type="entry name" value="CYSTEINE-RICH PROTEIN 2-BINDING PROTEIN"/>
    <property type="match status" value="1"/>
</dbReference>
<evidence type="ECO:0000256" key="4">
    <source>
        <dbReference type="ARBA" id="ARBA00022553"/>
    </source>
</evidence>
<dbReference type="PROSITE" id="PS51186">
    <property type="entry name" value="GNAT"/>
    <property type="match status" value="1"/>
</dbReference>
<evidence type="ECO:0000256" key="13">
    <source>
        <dbReference type="SAM" id="MobiDB-lite"/>
    </source>
</evidence>
<dbReference type="GO" id="GO:0051726">
    <property type="term" value="P:regulation of cell cycle"/>
    <property type="evidence" value="ECO:0007669"/>
    <property type="project" value="UniProtKB-ARBA"/>
</dbReference>
<feature type="region of interest" description="Disordered" evidence="13">
    <location>
        <begin position="444"/>
        <end position="475"/>
    </location>
</feature>
<comment type="subcellular location">
    <subcellularLocation>
        <location evidence="2">Cytoplasm</location>
    </subcellularLocation>
    <subcellularLocation>
        <location evidence="1">Nucleus</location>
    </subcellularLocation>
</comment>
<feature type="region of interest" description="Disordered" evidence="13">
    <location>
        <begin position="279"/>
        <end position="319"/>
    </location>
</feature>
<protein>
    <recommendedName>
        <fullName evidence="9">Cysteine-rich protein 2-binding protein</fullName>
    </recommendedName>
    <alternativeName>
        <fullName evidence="11">ADA2A-containing complex subunit 2</fullName>
    </alternativeName>
    <alternativeName>
        <fullName evidence="12">CRP2-binding partner</fullName>
    </alternativeName>
    <alternativeName>
        <fullName evidence="10">Lysine acetyltransferase 14</fullName>
    </alternativeName>
</protein>
<keyword evidence="6" id="KW-0539">Nucleus</keyword>
<feature type="compositionally biased region" description="Basic and acidic residues" evidence="13">
    <location>
        <begin position="444"/>
        <end position="457"/>
    </location>
</feature>
<evidence type="ECO:0000256" key="3">
    <source>
        <dbReference type="ARBA" id="ARBA00022490"/>
    </source>
</evidence>